<evidence type="ECO:0000313" key="4">
    <source>
        <dbReference type="EMBL" id="CAK7922783.1"/>
    </source>
</evidence>
<feature type="region of interest" description="Disordered" evidence="2">
    <location>
        <begin position="396"/>
        <end position="427"/>
    </location>
</feature>
<dbReference type="Proteomes" id="UP001162060">
    <property type="component" value="Unassembled WGS sequence"/>
</dbReference>
<dbReference type="PROSITE" id="PS50118">
    <property type="entry name" value="HMG_BOX_2"/>
    <property type="match status" value="1"/>
</dbReference>
<evidence type="ECO:0000259" key="3">
    <source>
        <dbReference type="PROSITE" id="PS50118"/>
    </source>
</evidence>
<dbReference type="GO" id="GO:0003677">
    <property type="term" value="F:DNA binding"/>
    <property type="evidence" value="ECO:0007669"/>
    <property type="project" value="UniProtKB-UniRule"/>
</dbReference>
<protein>
    <recommendedName>
        <fullName evidence="3">HMG box domain-containing protein</fullName>
    </recommendedName>
</protein>
<dbReference type="EMBL" id="CAKLBY020000066">
    <property type="protein sequence ID" value="CAK7922783.1"/>
    <property type="molecule type" value="Genomic_DNA"/>
</dbReference>
<evidence type="ECO:0000256" key="1">
    <source>
        <dbReference type="PROSITE-ProRule" id="PRU00267"/>
    </source>
</evidence>
<proteinExistence type="predicted"/>
<dbReference type="GO" id="GO:0000228">
    <property type="term" value="C:nuclear chromosome"/>
    <property type="evidence" value="ECO:0007669"/>
    <property type="project" value="InterPro"/>
</dbReference>
<feature type="compositionally biased region" description="Polar residues" evidence="2">
    <location>
        <begin position="410"/>
        <end position="420"/>
    </location>
</feature>
<accession>A0AAV1TK35</accession>
<dbReference type="SMART" id="SM00398">
    <property type="entry name" value="HMG"/>
    <property type="match status" value="1"/>
</dbReference>
<organism evidence="4 5">
    <name type="scientific">Peronospora matthiolae</name>
    <dbReference type="NCBI Taxonomy" id="2874970"/>
    <lineage>
        <taxon>Eukaryota</taxon>
        <taxon>Sar</taxon>
        <taxon>Stramenopiles</taxon>
        <taxon>Oomycota</taxon>
        <taxon>Peronosporomycetes</taxon>
        <taxon>Peronosporales</taxon>
        <taxon>Peronosporaceae</taxon>
        <taxon>Peronospora</taxon>
    </lineage>
</organism>
<name>A0AAV1TK35_9STRA</name>
<gene>
    <name evidence="4" type="ORF">PM001_LOCUS7954</name>
</gene>
<keyword evidence="1" id="KW-0539">Nucleus</keyword>
<dbReference type="InterPro" id="IPR006939">
    <property type="entry name" value="SNF5"/>
</dbReference>
<dbReference type="CDD" id="cd00084">
    <property type="entry name" value="HMG-box_SF"/>
    <property type="match status" value="1"/>
</dbReference>
<dbReference type="InterPro" id="IPR009071">
    <property type="entry name" value="HMG_box_dom"/>
</dbReference>
<dbReference type="Gene3D" id="1.10.30.10">
    <property type="entry name" value="High mobility group box domain"/>
    <property type="match status" value="1"/>
</dbReference>
<sequence>MSGGGSDGYPSTAERLELFIRRYAVTNDKVARHLGWSSDQLDAYFSFKTRRTKASIDIADTAVDKLLMRYRVALAHQTLKSVTTKPLMPFNGSSRRSMAPLQCGRSVEDRRSIIHADVKPAQLENEVAEVPRRSAVNRKRKRRVVMMPLDAPAAELKAALLEKRGKNLADVKLTAGRLHARTMRQMVKVESICPIRIDVNLNGIRFQDTLLVDAALATCTPESLAARIADDEKMSDKFKDVIAESIRRQVLVFTTCLSIQQASDRLFPMYLNLIIDGFSLRDQFEWDISNDLAAAQTFARTLRADMNLPHPFEPAIVFSIVEQVAAYRIVLSGRRWIGKSLHCVKESGAALPKCSAGYIETMSTLDNVVRDINDAKLWQPILSELSSEERTYLSAKSTAVRARTTRRRTPMQTNGQSNRPNRPVYKETRLPRPLNPFIVYCQMQKGVLGKTRRSASEMRKIMGDMWRRCSDEEKEYYAHVTEAENEKRRRDYILDIRDRAIAEWEEDEARRKGLLASTTLDASTDHFRGLLLANYMSERHEVDMNRLETAAEIVEEEDEDELL</sequence>
<dbReference type="InterPro" id="IPR036910">
    <property type="entry name" value="HMG_box_dom_sf"/>
</dbReference>
<dbReference type="SUPFAM" id="SSF47095">
    <property type="entry name" value="HMG-box"/>
    <property type="match status" value="1"/>
</dbReference>
<comment type="caution">
    <text evidence="4">The sequence shown here is derived from an EMBL/GenBank/DDBJ whole genome shotgun (WGS) entry which is preliminary data.</text>
</comment>
<dbReference type="Pfam" id="PF04855">
    <property type="entry name" value="SNF5"/>
    <property type="match status" value="2"/>
</dbReference>
<evidence type="ECO:0000313" key="5">
    <source>
        <dbReference type="Proteomes" id="UP001162060"/>
    </source>
</evidence>
<feature type="DNA-binding region" description="HMG box" evidence="1">
    <location>
        <begin position="430"/>
        <end position="497"/>
    </location>
</feature>
<evidence type="ECO:0000256" key="2">
    <source>
        <dbReference type="SAM" id="MobiDB-lite"/>
    </source>
</evidence>
<dbReference type="Pfam" id="PF00505">
    <property type="entry name" value="HMG_box"/>
    <property type="match status" value="1"/>
</dbReference>
<feature type="domain" description="HMG box" evidence="3">
    <location>
        <begin position="430"/>
        <end position="497"/>
    </location>
</feature>
<dbReference type="GO" id="GO:0006338">
    <property type="term" value="P:chromatin remodeling"/>
    <property type="evidence" value="ECO:0007669"/>
    <property type="project" value="InterPro"/>
</dbReference>
<reference evidence="4" key="1">
    <citation type="submission" date="2024-01" db="EMBL/GenBank/DDBJ databases">
        <authorList>
            <person name="Webb A."/>
        </authorList>
    </citation>
    <scope>NUCLEOTIDE SEQUENCE</scope>
    <source>
        <strain evidence="4">Pm1</strain>
    </source>
</reference>
<keyword evidence="1" id="KW-0238">DNA-binding</keyword>
<dbReference type="AlphaFoldDB" id="A0AAV1TK35"/>